<organism evidence="2">
    <name type="scientific">Siphoviridae sp. ctPUt3</name>
    <dbReference type="NCBI Taxonomy" id="2825485"/>
    <lineage>
        <taxon>Viruses</taxon>
        <taxon>Duplodnaviria</taxon>
        <taxon>Heunggongvirae</taxon>
        <taxon>Uroviricota</taxon>
        <taxon>Caudoviricetes</taxon>
    </lineage>
</organism>
<proteinExistence type="predicted"/>
<evidence type="ECO:0000256" key="1">
    <source>
        <dbReference type="SAM" id="MobiDB-lite"/>
    </source>
</evidence>
<feature type="region of interest" description="Disordered" evidence="1">
    <location>
        <begin position="120"/>
        <end position="158"/>
    </location>
</feature>
<dbReference type="EMBL" id="BK016010">
    <property type="protein sequence ID" value="DAF89407.1"/>
    <property type="molecule type" value="Genomic_DNA"/>
</dbReference>
<sequence>MSNVMPAGADEDLNRLIESLTMGEQVMLTTHTGIQIDRIDEADPTTMLRGLAVIAAQRIAVDGAPAFTPDVVDALTADQVIDLVRAGGRAGPRHPQALAPLIARINSVLGTNDATAYAAPFRAPDGGDDRSRTARHAQPILDHHVDGGNGAPESLATS</sequence>
<reference evidence="2" key="1">
    <citation type="journal article" date="2021" name="Proc. Natl. Acad. Sci. U.S.A.">
        <title>A Catalog of Tens of Thousands of Viruses from Human Metagenomes Reveals Hidden Associations with Chronic Diseases.</title>
        <authorList>
            <person name="Tisza M.J."/>
            <person name="Buck C.B."/>
        </authorList>
    </citation>
    <scope>NUCLEOTIDE SEQUENCE</scope>
    <source>
        <strain evidence="2">CtPUt3</strain>
    </source>
</reference>
<protein>
    <submittedName>
        <fullName evidence="2">Uncharacterized protein</fullName>
    </submittedName>
</protein>
<evidence type="ECO:0000313" key="2">
    <source>
        <dbReference type="EMBL" id="DAF89407.1"/>
    </source>
</evidence>
<accession>A0A8S5U4N0</accession>
<name>A0A8S5U4N0_9CAUD</name>